<accession>A0A7S1MCC1</accession>
<reference evidence="2" key="1">
    <citation type="submission" date="2021-01" db="EMBL/GenBank/DDBJ databases">
        <authorList>
            <person name="Corre E."/>
            <person name="Pelletier E."/>
            <person name="Niang G."/>
            <person name="Scheremetjew M."/>
            <person name="Finn R."/>
            <person name="Kale V."/>
            <person name="Holt S."/>
            <person name="Cochrane G."/>
            <person name="Meng A."/>
            <person name="Brown T."/>
            <person name="Cohen L."/>
        </authorList>
    </citation>
    <scope>NUCLEOTIDE SEQUENCE</scope>
    <source>
        <strain evidence="2">OF101</strain>
    </source>
</reference>
<organism evidence="2">
    <name type="scientific">Alexandrium catenella</name>
    <name type="common">Red tide dinoflagellate</name>
    <name type="synonym">Gonyaulax catenella</name>
    <dbReference type="NCBI Taxonomy" id="2925"/>
    <lineage>
        <taxon>Eukaryota</taxon>
        <taxon>Sar</taxon>
        <taxon>Alveolata</taxon>
        <taxon>Dinophyceae</taxon>
        <taxon>Gonyaulacales</taxon>
        <taxon>Pyrocystaceae</taxon>
        <taxon>Alexandrium</taxon>
    </lineage>
</organism>
<evidence type="ECO:0000256" key="1">
    <source>
        <dbReference type="SAM" id="MobiDB-lite"/>
    </source>
</evidence>
<dbReference type="AlphaFoldDB" id="A0A7S1MCC1"/>
<dbReference type="EMBL" id="HBGE01033973">
    <property type="protein sequence ID" value="CAD9127712.1"/>
    <property type="molecule type" value="Transcribed_RNA"/>
</dbReference>
<gene>
    <name evidence="2" type="ORF">ACAT0790_LOCUS20567</name>
</gene>
<evidence type="ECO:0000313" key="2">
    <source>
        <dbReference type="EMBL" id="CAD9127712.1"/>
    </source>
</evidence>
<proteinExistence type="predicted"/>
<protein>
    <submittedName>
        <fullName evidence="2">Uncharacterized protein</fullName>
    </submittedName>
</protein>
<name>A0A7S1MCC1_ALECA</name>
<feature type="region of interest" description="Disordered" evidence="1">
    <location>
        <begin position="1"/>
        <end position="66"/>
    </location>
</feature>
<sequence length="346" mass="37046">MAPKAMKSKVVVSRSAGSAFQKALRKRRAAGAAATLRKRPAASSVVKGSAGDGGSKKQRTEAAQGSAEGKAIDVTVLLASGSQLAVLPARPAWTGAEVKAALSERLEAGARVEGLLSGLEAFEDHQTVGEVGLGGSLELQAVLGRAKPALHLVEPCSAKDLSRRHGGWCYGAFSDDDGEEEFDCFCLRTVTHKGMDTAPPATSEVVRELREALARDLQDNKCRRYDIVVISNAGPDTLEACCRGLAISPEDRRMSEEGEELRHRAEEGKGCQIWKETKVSRVDVSGSKEINWFEPLAASRKVMGRLLTEHFRFHFCSYDRAPKPTLLGGVAKDGSIVGIVTGDTPY</sequence>